<reference evidence="9" key="1">
    <citation type="submission" date="2020-07" db="EMBL/GenBank/DDBJ databases">
        <authorList>
            <person name="Nieuwenhuis M."/>
            <person name="Van De Peppel L.J.J."/>
        </authorList>
    </citation>
    <scope>NUCLEOTIDE SEQUENCE</scope>
    <source>
        <strain evidence="9">AP01</strain>
        <tissue evidence="9">Mycelium</tissue>
    </source>
</reference>
<feature type="compositionally biased region" description="Low complexity" evidence="5">
    <location>
        <begin position="179"/>
        <end position="188"/>
    </location>
</feature>
<evidence type="ECO:0000259" key="6">
    <source>
        <dbReference type="Pfam" id="PF08620"/>
    </source>
</evidence>
<proteinExistence type="inferred from homology"/>
<dbReference type="Pfam" id="PF25766">
    <property type="entry name" value="TPR_RPAP1"/>
    <property type="match status" value="1"/>
</dbReference>
<dbReference type="InterPro" id="IPR013930">
    <property type="entry name" value="RPAP1_N"/>
</dbReference>
<reference evidence="9" key="2">
    <citation type="submission" date="2021-10" db="EMBL/GenBank/DDBJ databases">
        <title>Phylogenomics reveals ancestral predisposition of the termite-cultivated fungus Termitomyces towards a domesticated lifestyle.</title>
        <authorList>
            <person name="Auxier B."/>
            <person name="Grum-Grzhimaylo A."/>
            <person name="Cardenas M.E."/>
            <person name="Lodge J.D."/>
            <person name="Laessoe T."/>
            <person name="Pedersen O."/>
            <person name="Smith M.E."/>
            <person name="Kuyper T.W."/>
            <person name="Franco-Molano E.A."/>
            <person name="Baroni T.J."/>
            <person name="Aanen D.K."/>
        </authorList>
    </citation>
    <scope>NUCLEOTIDE SEQUENCE</scope>
    <source>
        <strain evidence="9">AP01</strain>
        <tissue evidence="9">Mycelium</tissue>
    </source>
</reference>
<feature type="compositionally biased region" description="Polar residues" evidence="5">
    <location>
        <begin position="19"/>
        <end position="28"/>
    </location>
</feature>
<protein>
    <recommendedName>
        <fullName evidence="11">RNA polymerase II-associated protein 1 C-terminal domain-containing protein</fullName>
    </recommendedName>
</protein>
<dbReference type="GO" id="GO:0006366">
    <property type="term" value="P:transcription by RNA polymerase II"/>
    <property type="evidence" value="ECO:0007669"/>
    <property type="project" value="InterPro"/>
</dbReference>
<feature type="region of interest" description="Disordered" evidence="5">
    <location>
        <begin position="63"/>
        <end position="107"/>
    </location>
</feature>
<evidence type="ECO:0000313" key="10">
    <source>
        <dbReference type="Proteomes" id="UP000775547"/>
    </source>
</evidence>
<feature type="region of interest" description="Disordered" evidence="5">
    <location>
        <begin position="169"/>
        <end position="263"/>
    </location>
</feature>
<feature type="region of interest" description="Disordered" evidence="5">
    <location>
        <begin position="1"/>
        <end position="38"/>
    </location>
</feature>
<feature type="compositionally biased region" description="Basic and acidic residues" evidence="5">
    <location>
        <begin position="189"/>
        <end position="207"/>
    </location>
</feature>
<dbReference type="InterPro" id="IPR013929">
    <property type="entry name" value="RPAP1_C"/>
</dbReference>
<evidence type="ECO:0000256" key="1">
    <source>
        <dbReference type="ARBA" id="ARBA00004123"/>
    </source>
</evidence>
<name>A0A9P7G6X3_9AGAR</name>
<evidence type="ECO:0000256" key="3">
    <source>
        <dbReference type="ARBA" id="ARBA00023163"/>
    </source>
</evidence>
<dbReference type="Pfam" id="PF08620">
    <property type="entry name" value="RPAP1_C"/>
    <property type="match status" value="1"/>
</dbReference>
<feature type="domain" description="RPAP1/MINIYO-like TPR repeats" evidence="8">
    <location>
        <begin position="1066"/>
        <end position="1179"/>
    </location>
</feature>
<organism evidence="9 10">
    <name type="scientific">Asterophora parasitica</name>
    <dbReference type="NCBI Taxonomy" id="117018"/>
    <lineage>
        <taxon>Eukaryota</taxon>
        <taxon>Fungi</taxon>
        <taxon>Dikarya</taxon>
        <taxon>Basidiomycota</taxon>
        <taxon>Agaricomycotina</taxon>
        <taxon>Agaricomycetes</taxon>
        <taxon>Agaricomycetidae</taxon>
        <taxon>Agaricales</taxon>
        <taxon>Tricholomatineae</taxon>
        <taxon>Lyophyllaceae</taxon>
        <taxon>Asterophora</taxon>
    </lineage>
</organism>
<dbReference type="PANTHER" id="PTHR21483:SF18">
    <property type="entry name" value="RNA POLYMERASE II-ASSOCIATED PROTEIN 1"/>
    <property type="match status" value="1"/>
</dbReference>
<dbReference type="Proteomes" id="UP000775547">
    <property type="component" value="Unassembled WGS sequence"/>
</dbReference>
<dbReference type="EMBL" id="JABCKV010000280">
    <property type="protein sequence ID" value="KAG5641607.1"/>
    <property type="molecule type" value="Genomic_DNA"/>
</dbReference>
<dbReference type="InterPro" id="IPR057989">
    <property type="entry name" value="TPR_RPAP1/MINIYO-like"/>
</dbReference>
<comment type="subcellular location">
    <subcellularLocation>
        <location evidence="1">Nucleus</location>
    </subcellularLocation>
</comment>
<dbReference type="Pfam" id="PF08621">
    <property type="entry name" value="RPAP1_N"/>
    <property type="match status" value="1"/>
</dbReference>
<feature type="domain" description="RPAP1 C-terminal" evidence="6">
    <location>
        <begin position="300"/>
        <end position="366"/>
    </location>
</feature>
<keyword evidence="4" id="KW-0539">Nucleus</keyword>
<evidence type="ECO:0000256" key="4">
    <source>
        <dbReference type="ARBA" id="ARBA00023242"/>
    </source>
</evidence>
<keyword evidence="3" id="KW-0804">Transcription</keyword>
<comment type="caution">
    <text evidence="9">The sequence shown here is derived from an EMBL/GenBank/DDBJ whole genome shotgun (WGS) entry which is preliminary data.</text>
</comment>
<comment type="similarity">
    <text evidence="2">Belongs to the RPAP1 family.</text>
</comment>
<dbReference type="OrthoDB" id="348201at2759"/>
<dbReference type="AlphaFoldDB" id="A0A9P7G6X3"/>
<evidence type="ECO:0000259" key="8">
    <source>
        <dbReference type="Pfam" id="PF25766"/>
    </source>
</evidence>
<evidence type="ECO:0000256" key="2">
    <source>
        <dbReference type="ARBA" id="ARBA00009953"/>
    </source>
</evidence>
<evidence type="ECO:0000313" key="9">
    <source>
        <dbReference type="EMBL" id="KAG5641607.1"/>
    </source>
</evidence>
<evidence type="ECO:0000256" key="5">
    <source>
        <dbReference type="SAM" id="MobiDB-lite"/>
    </source>
</evidence>
<feature type="compositionally biased region" description="Basic and acidic residues" evidence="5">
    <location>
        <begin position="77"/>
        <end position="92"/>
    </location>
</feature>
<evidence type="ECO:0000259" key="7">
    <source>
        <dbReference type="Pfam" id="PF08621"/>
    </source>
</evidence>
<sequence>MSQAPPSLVGSVFERKSASHSTPKTFTPSKAGFPAVQHRSKSAFARNREALRKAGASRLRDVPPVISAETVQAPKPVDPDAWRDQMSRENEQRVASMTEDEREEERQEIIQRFGSGVGDLLKRVRLAREKQTKPSVSRQILVQGQAQGGPAYLDEVPITAREKFEREIGANRLSPPLPALSTSSTRPSSRADRRLRFQELGPEDVHVYESAPPSPRRKTLALPPPSNDGSEISLGQFHGSMKPQEAPPLRPETTSSAEPEEGSAEYIRRRFFPDASADDPSLAWMQNSLPSSDSESVTSSLRFDLFGAPIPLSISSTLPTHLGLHHHAEGSHAGYTLDDVFLLSRSTVPAQRATMLGVLAKIAKRLSKMEQGVTDGMEELAGKEEDLRKRIVAAGVEAMTERGSVGARALEVVWQCVVGWNEGIMAFQGVELESSSDRAIDSLRLDFFLPQVVTLLIQAEIPEEGRSQLLAILHRLAQQSNQIASSIATTPKLVASIVQTFLLTSIPPTTEASYPNPLALELLIVLVNASRENASALQEPTDALLRYVTFLPTSLIYPHQLSTSLLTSTLRLYTALANYGMYSHIATTAIEQFTLLGRYVRSDACISPQLMVAWTDLLAAWTVCAVDPHQTTPSHEILWSQVIGWGWNSDIDELSDRLGTEEKLWPVWAGIWRVHAAWLEGARVNGIRGGSSERVECLEVVRSGFEDGKEKQILQGSLDALKRELGSLGSPISSADVPHLRAVADHAATVSSAIRLWLACLPPLSDGPLDSPPFALPFPQISDLCAKITTHSVWSLLASTERSTRQAYVHLRSLSELLSGYLRLSRRLPGIPEQLWVAQALSILTKFIPGDEDVAAQVADDLCSLMTPGWVNALGIQAPPVIWDRSGMLTIKPFIAHTIRPHRDICIGPTRSTPQSLSLATTQRLPSATALHSYGLPFTREWTLTPVDHLLRSGSSEVFKALPADWDASEMDIVRTSLLLTKVCQEVLHHFSLTNFVLTREEAVFGCMKVFMLEHGQTQTDSVEEVFRDRLVGQLMDDLIRPYTISAAWSVSPTPIDPPRDLEQVATKFLGATPFYQYYTDFVALYDAISFSHPLFARLLLPPTSMRYPIDYRKHLWNDVGHILKNIRTPVDQVICKDIREYLWPIETDSQVLGGYLRALLKENLQGFMHLVALNHIASNIWPDLHGAEWLEGRASKLLKAVVEQGGHERVKEIVRYRAPTSGVSVVPPECLMGLDDLATSGRLDCVTRWGLRERLVGLFTDA</sequence>
<dbReference type="PANTHER" id="PTHR21483">
    <property type="entry name" value="RNA POLYMERASE II-ASSOCIATED PROTEIN 1"/>
    <property type="match status" value="1"/>
</dbReference>
<gene>
    <name evidence="9" type="ORF">DXG03_004644</name>
</gene>
<evidence type="ECO:0008006" key="11">
    <source>
        <dbReference type="Google" id="ProtNLM"/>
    </source>
</evidence>
<feature type="domain" description="RPAP1 N-terminal" evidence="7">
    <location>
        <begin position="87"/>
        <end position="123"/>
    </location>
</feature>
<accession>A0A9P7G6X3</accession>
<keyword evidence="10" id="KW-1185">Reference proteome</keyword>
<dbReference type="InterPro" id="IPR039913">
    <property type="entry name" value="RPAP1/Rba50"/>
</dbReference>